<protein>
    <submittedName>
        <fullName evidence="2">Uncharacterized protein</fullName>
    </submittedName>
</protein>
<sequence>MEQHAMSVFAAGKVEQFGEKSVFLTSEMEAKDTYAAFMRPPSTYNDGTPGTVVPYDDEELNEEDQNYFEIVFERNGSKRNGVKLPNTIFYALLRFFFEEALSRQGLPRAGGGGGGGGGLQSALGPAGEGDSGEMEALSKQGSPSAGEGGGGGGRGGGGGGGGLQSVLGPAGVGDTGEMGTCFHAVGKDEEEVVQTVQRYHAGGSDAKEADTWSRKI</sequence>
<proteinExistence type="predicted"/>
<dbReference type="EMBL" id="JAHQIW010001032">
    <property type="protein sequence ID" value="KAJ1351229.1"/>
    <property type="molecule type" value="Genomic_DNA"/>
</dbReference>
<evidence type="ECO:0000313" key="3">
    <source>
        <dbReference type="Proteomes" id="UP001196413"/>
    </source>
</evidence>
<reference evidence="2" key="1">
    <citation type="submission" date="2021-06" db="EMBL/GenBank/DDBJ databases">
        <title>Parelaphostrongylus tenuis whole genome reference sequence.</title>
        <authorList>
            <person name="Garwood T.J."/>
            <person name="Larsen P.A."/>
            <person name="Fountain-Jones N.M."/>
            <person name="Garbe J.R."/>
            <person name="Macchietto M.G."/>
            <person name="Kania S.A."/>
            <person name="Gerhold R.W."/>
            <person name="Richards J.E."/>
            <person name="Wolf T.M."/>
        </authorList>
    </citation>
    <scope>NUCLEOTIDE SEQUENCE</scope>
    <source>
        <strain evidence="2">MNPRO001-30</strain>
        <tissue evidence="2">Meninges</tissue>
    </source>
</reference>
<dbReference type="Proteomes" id="UP001196413">
    <property type="component" value="Unassembled WGS sequence"/>
</dbReference>
<evidence type="ECO:0000313" key="2">
    <source>
        <dbReference type="EMBL" id="KAJ1351229.1"/>
    </source>
</evidence>
<dbReference type="AlphaFoldDB" id="A0AAD5MP72"/>
<feature type="compositionally biased region" description="Gly residues" evidence="1">
    <location>
        <begin position="108"/>
        <end position="119"/>
    </location>
</feature>
<organism evidence="2 3">
    <name type="scientific">Parelaphostrongylus tenuis</name>
    <name type="common">Meningeal worm</name>
    <dbReference type="NCBI Taxonomy" id="148309"/>
    <lineage>
        <taxon>Eukaryota</taxon>
        <taxon>Metazoa</taxon>
        <taxon>Ecdysozoa</taxon>
        <taxon>Nematoda</taxon>
        <taxon>Chromadorea</taxon>
        <taxon>Rhabditida</taxon>
        <taxon>Rhabditina</taxon>
        <taxon>Rhabditomorpha</taxon>
        <taxon>Strongyloidea</taxon>
        <taxon>Metastrongylidae</taxon>
        <taxon>Parelaphostrongylus</taxon>
    </lineage>
</organism>
<name>A0AAD5MP72_PARTN</name>
<accession>A0AAD5MP72</accession>
<feature type="compositionally biased region" description="Gly residues" evidence="1">
    <location>
        <begin position="146"/>
        <end position="163"/>
    </location>
</feature>
<evidence type="ECO:0000256" key="1">
    <source>
        <dbReference type="SAM" id="MobiDB-lite"/>
    </source>
</evidence>
<gene>
    <name evidence="2" type="ORF">KIN20_007205</name>
</gene>
<comment type="caution">
    <text evidence="2">The sequence shown here is derived from an EMBL/GenBank/DDBJ whole genome shotgun (WGS) entry which is preliminary data.</text>
</comment>
<feature type="region of interest" description="Disordered" evidence="1">
    <location>
        <begin position="108"/>
        <end position="172"/>
    </location>
</feature>
<keyword evidence="3" id="KW-1185">Reference proteome</keyword>